<dbReference type="Proteomes" id="UP001063166">
    <property type="component" value="Unassembled WGS sequence"/>
</dbReference>
<feature type="compositionally biased region" description="Polar residues" evidence="1">
    <location>
        <begin position="61"/>
        <end position="79"/>
    </location>
</feature>
<evidence type="ECO:0000313" key="2">
    <source>
        <dbReference type="EMBL" id="GLB36544.1"/>
    </source>
</evidence>
<feature type="compositionally biased region" description="Low complexity" evidence="1">
    <location>
        <begin position="263"/>
        <end position="299"/>
    </location>
</feature>
<feature type="compositionally biased region" description="Basic and acidic residues" evidence="1">
    <location>
        <begin position="762"/>
        <end position="782"/>
    </location>
</feature>
<feature type="compositionally biased region" description="Low complexity" evidence="1">
    <location>
        <begin position="479"/>
        <end position="502"/>
    </location>
</feature>
<feature type="region of interest" description="Disordered" evidence="1">
    <location>
        <begin position="745"/>
        <end position="949"/>
    </location>
</feature>
<name>A0A9P3PJE6_LYOSH</name>
<keyword evidence="3" id="KW-1185">Reference proteome</keyword>
<feature type="compositionally biased region" description="Low complexity" evidence="1">
    <location>
        <begin position="816"/>
        <end position="862"/>
    </location>
</feature>
<feature type="compositionally biased region" description="Low complexity" evidence="1">
    <location>
        <begin position="514"/>
        <end position="569"/>
    </location>
</feature>
<feature type="region of interest" description="Disordered" evidence="1">
    <location>
        <begin position="656"/>
        <end position="675"/>
    </location>
</feature>
<feature type="compositionally biased region" description="Low complexity" evidence="1">
    <location>
        <begin position="885"/>
        <end position="897"/>
    </location>
</feature>
<evidence type="ECO:0000256" key="1">
    <source>
        <dbReference type="SAM" id="MobiDB-lite"/>
    </source>
</evidence>
<feature type="compositionally biased region" description="Basic and acidic residues" evidence="1">
    <location>
        <begin position="368"/>
        <end position="381"/>
    </location>
</feature>
<feature type="compositionally biased region" description="Low complexity" evidence="1">
    <location>
        <begin position="175"/>
        <end position="242"/>
    </location>
</feature>
<sequence>MSSIHGTAEMDDGSSLALTIDEIRWLHASEAIMDSPIQEKATRINAAPSTHDDCDGVFDSSADTSLTRSDSGVSISTPSMPIFTPPPVQEAASKVPLPTPVEVKHSASLSTRSRAPPSSFSYKPLAPTLTLATSLPTPPYSRTLRTNSPTLHRNRKWDNRHYHLGRGTADEGDTSLPSISSSSLDLSMRLPSASSSSSPSTPTRSSPKASLIPIPIPNTTATPIRTRSSPRTPTTPTQLSRSLPNPSPHRTEWIYRHPKRRSPPALSLTTSTSSTTTLTPKLPSPKSASPKSNSPTTASRLPVPVRARTRSTTARTSPIAKPRPRPQTGYHAHALSHANTSGNVAKKPAQVHSTIPARPGFGKSVSPKGKEKVKEGKDKQKLVPPLWGLLRARRGEEEKDDDEKESCPGSRILDIVNSSVSSSSVFDDDSEDEGDKKSKGKGKLKIKTDNTKGKGKGIALVLGKGRPSVVRPPAHKRSASVSSTLSSTSAAPSTAGTISSSSTAVPAFALPPAAPATSVTTATPEDPSTPARNRASSSSSNSSNSTASSGAHSTSTAATSPSPSLASSPKPLPGTPAKSILTRSASSSSRAPPSSLAALFSISRGNHSASGSAKSVTFVDEPTVHYPYAGEYGDDAHAEGEGVREGEEYVYDEAQYGSGDEDEVPHSASERTGRDMVDVGEGVVLSKAALAWEMGVDVETMDMSFDSSKPSSAVSGSGVNLDAELQLDMGQMYVPPERIRIAGVIAEEQEDEEEEDGGAEEEERRGREATKVKKGKGREGGLKRLFSLTRSGGSDSRTNSKSSDKSNTSPARPTISGPFALGSLPPPALSASFSSRSLSPSQLHLHSAAGRSTTSIRSQTRSHLSCPRSDSNSTSHRMHTRSRYPHYTPSASTPSTPTHHKSHSYSHPPSVRPTPHVHATHHTRKGSPVLPDRDTASARGPYASSLRPAPSFESFRSITGRSVRSLGSVRSTASTRGFRAWLARVGEGIGISVGTGEGQGED</sequence>
<dbReference type="AlphaFoldDB" id="A0A9P3PJE6"/>
<evidence type="ECO:0000313" key="3">
    <source>
        <dbReference type="Proteomes" id="UP001063166"/>
    </source>
</evidence>
<feature type="compositionally biased region" description="Low complexity" evidence="1">
    <location>
        <begin position="579"/>
        <end position="594"/>
    </location>
</feature>
<feature type="compositionally biased region" description="Basic and acidic residues" evidence="1">
    <location>
        <begin position="664"/>
        <end position="675"/>
    </location>
</feature>
<gene>
    <name evidence="2" type="ORF">LshimejAT787_0308320</name>
</gene>
<dbReference type="OrthoDB" id="3001436at2759"/>
<feature type="compositionally biased region" description="Acidic residues" evidence="1">
    <location>
        <begin position="747"/>
        <end position="761"/>
    </location>
</feature>
<reference evidence="2" key="1">
    <citation type="submission" date="2022-07" db="EMBL/GenBank/DDBJ databases">
        <title>The genome of Lyophyllum shimeji provides insight into the initial evolution of ectomycorrhizal fungal genome.</title>
        <authorList>
            <person name="Kobayashi Y."/>
            <person name="Shibata T."/>
            <person name="Hirakawa H."/>
            <person name="Shigenobu S."/>
            <person name="Nishiyama T."/>
            <person name="Yamada A."/>
            <person name="Hasebe M."/>
            <person name="Kawaguchi M."/>
        </authorList>
    </citation>
    <scope>NUCLEOTIDE SEQUENCE</scope>
    <source>
        <strain evidence="2">AT787</strain>
    </source>
</reference>
<comment type="caution">
    <text evidence="2">The sequence shown here is derived from an EMBL/GenBank/DDBJ whole genome shotgun (WGS) entry which is preliminary data.</text>
</comment>
<feature type="region of interest" description="Disordered" evidence="1">
    <location>
        <begin position="131"/>
        <end position="502"/>
    </location>
</feature>
<organism evidence="2 3">
    <name type="scientific">Lyophyllum shimeji</name>
    <name type="common">Hon-shimeji</name>
    <name type="synonym">Tricholoma shimeji</name>
    <dbReference type="NCBI Taxonomy" id="47721"/>
    <lineage>
        <taxon>Eukaryota</taxon>
        <taxon>Fungi</taxon>
        <taxon>Dikarya</taxon>
        <taxon>Basidiomycota</taxon>
        <taxon>Agaricomycotina</taxon>
        <taxon>Agaricomycetes</taxon>
        <taxon>Agaricomycetidae</taxon>
        <taxon>Agaricales</taxon>
        <taxon>Tricholomatineae</taxon>
        <taxon>Lyophyllaceae</taxon>
        <taxon>Lyophyllum</taxon>
    </lineage>
</organism>
<accession>A0A9P3PJE6</accession>
<protein>
    <submittedName>
        <fullName evidence="2">Uncharacterized protein</fullName>
    </submittedName>
</protein>
<dbReference type="EMBL" id="BRPK01000003">
    <property type="protein sequence ID" value="GLB36544.1"/>
    <property type="molecule type" value="Genomic_DNA"/>
</dbReference>
<proteinExistence type="predicted"/>
<feature type="compositionally biased region" description="Low complexity" evidence="1">
    <location>
        <begin position="791"/>
        <end position="809"/>
    </location>
</feature>
<feature type="region of interest" description="Disordered" evidence="1">
    <location>
        <begin position="47"/>
        <end position="79"/>
    </location>
</feature>
<feature type="region of interest" description="Disordered" evidence="1">
    <location>
        <begin position="514"/>
        <end position="594"/>
    </location>
</feature>